<dbReference type="Proteomes" id="UP000008234">
    <property type="component" value="Chromosome"/>
</dbReference>
<evidence type="ECO:0000313" key="2">
    <source>
        <dbReference type="Proteomes" id="UP000008234"/>
    </source>
</evidence>
<dbReference type="HOGENOM" id="CLU_2955104_0_0_9"/>
<protein>
    <submittedName>
        <fullName evidence="1">Uncharacterized protein</fullName>
    </submittedName>
</protein>
<dbReference type="AlphaFoldDB" id="D3QZ34"/>
<evidence type="ECO:0000313" key="1">
    <source>
        <dbReference type="EMBL" id="ADC91681.1"/>
    </source>
</evidence>
<reference evidence="2" key="1">
    <citation type="submission" date="2009-12" db="EMBL/GenBank/DDBJ databases">
        <title>Sequence of Clostridiales genomosp. BVAB3 str. UPII9-5.</title>
        <authorList>
            <person name="Madupu R."/>
            <person name="Durkin A.S."/>
            <person name="Torralba M."/>
            <person name="Methe B."/>
            <person name="Sutton G.G."/>
            <person name="Strausberg R.L."/>
            <person name="Nelson K.E."/>
        </authorList>
    </citation>
    <scope>NUCLEOTIDE SEQUENCE [LARGE SCALE GENOMIC DNA]</scope>
    <source>
        <strain evidence="2">UPII9-5</strain>
    </source>
</reference>
<dbReference type="EMBL" id="CP001850">
    <property type="protein sequence ID" value="ADC91681.1"/>
    <property type="molecule type" value="Genomic_DNA"/>
</dbReference>
<sequence length="59" mass="6640">MASPLLRIILQHLFFKNYFPTFIPQHYTQIKRAKKSCRRTCGAARFSLDVAVAAAAGLT</sequence>
<keyword evidence="2" id="KW-1185">Reference proteome</keyword>
<organism evidence="1 2">
    <name type="scientific">Mageeibacillus indolicus (strain UPII9-5)</name>
    <name type="common">Clostridiales genomosp. BVAB3 (strain UPII9-5)</name>
    <dbReference type="NCBI Taxonomy" id="699246"/>
    <lineage>
        <taxon>Bacteria</taxon>
        <taxon>Bacillati</taxon>
        <taxon>Bacillota</taxon>
        <taxon>Clostridia</taxon>
        <taxon>Eubacteriales</taxon>
        <taxon>Oscillospiraceae</taxon>
        <taxon>Mageeibacillus</taxon>
    </lineage>
</organism>
<gene>
    <name evidence="1" type="ordered locus">HMPREF0868_1464</name>
</gene>
<dbReference type="KEGG" id="clo:HMPREF0868_1464"/>
<proteinExistence type="predicted"/>
<name>D3QZ34_MAGIU</name>
<accession>D3QZ34</accession>